<dbReference type="RefSeq" id="XP_067759243.1">
    <property type="nucleotide sequence ID" value="XM_067902884.1"/>
</dbReference>
<comment type="caution">
    <text evidence="2">The sequence shown here is derived from an EMBL/GenBank/DDBJ whole genome shotgun (WGS) entry which is preliminary data.</text>
</comment>
<sequence>MKKSPSANSINLDGCCMASVAAQRESSPVTMMPMKTAMTRDTVNASISSLGLRSQSSTPLPNIELDKTTIELIRENEQMLLRIKTLEHELDKKQILLNHAEEERKNLACNVADLRNQLGMATSKATESSGKVINYETAYTELQYTFDKLKEDSDALKEKLEEATKRERMLMQSTHSTVQRQTQMLEAFDLVKDAMKMPNTLVVFIQDVMKKFNDPALRRADRQPKLKNDIDRIESLVAMYKPDMSASAAVSPDGVPNLDIPIRQGVYSLSHVITTLLKDAIRE</sequence>
<dbReference type="OrthoDB" id="271864at2759"/>
<dbReference type="KEGG" id="phet:94292961"/>
<proteinExistence type="predicted"/>
<evidence type="ECO:0000313" key="2">
    <source>
        <dbReference type="EMBL" id="KAG5510639.1"/>
    </source>
</evidence>
<dbReference type="Proteomes" id="UP000674318">
    <property type="component" value="Unassembled WGS sequence"/>
</dbReference>
<evidence type="ECO:0000313" key="3">
    <source>
        <dbReference type="Proteomes" id="UP000674318"/>
    </source>
</evidence>
<name>A0A836LJD9_9TRYP</name>
<dbReference type="GeneID" id="94292961"/>
<keyword evidence="3" id="KW-1185">Reference proteome</keyword>
<feature type="coiled-coil region" evidence="1">
    <location>
        <begin position="76"/>
        <end position="173"/>
    </location>
</feature>
<accession>A0A836LJD9</accession>
<dbReference type="AlphaFoldDB" id="A0A836LJD9"/>
<reference evidence="2 3" key="1">
    <citation type="submission" date="2021-02" db="EMBL/GenBank/DDBJ databases">
        <title>Porcisia hertigi Genome sequencing and assembly.</title>
        <authorList>
            <person name="Almutairi H."/>
            <person name="Gatherer D."/>
        </authorList>
    </citation>
    <scope>NUCLEOTIDE SEQUENCE [LARGE SCALE GENOMIC DNA]</scope>
    <source>
        <strain evidence="2 3">C119</strain>
    </source>
</reference>
<evidence type="ECO:0000256" key="1">
    <source>
        <dbReference type="SAM" id="Coils"/>
    </source>
</evidence>
<organism evidence="2 3">
    <name type="scientific">Porcisia hertigi</name>
    <dbReference type="NCBI Taxonomy" id="2761500"/>
    <lineage>
        <taxon>Eukaryota</taxon>
        <taxon>Discoba</taxon>
        <taxon>Euglenozoa</taxon>
        <taxon>Kinetoplastea</taxon>
        <taxon>Metakinetoplastina</taxon>
        <taxon>Trypanosomatida</taxon>
        <taxon>Trypanosomatidae</taxon>
        <taxon>Leishmaniinae</taxon>
        <taxon>Porcisia</taxon>
    </lineage>
</organism>
<protein>
    <submittedName>
        <fullName evidence="2">Uncharacterized protein</fullName>
    </submittedName>
</protein>
<gene>
    <name evidence="2" type="ORF">JKF63_06937</name>
</gene>
<keyword evidence="1" id="KW-0175">Coiled coil</keyword>
<dbReference type="EMBL" id="JAFJZO010000009">
    <property type="protein sequence ID" value="KAG5510639.1"/>
    <property type="molecule type" value="Genomic_DNA"/>
</dbReference>